<evidence type="ECO:0000256" key="1">
    <source>
        <dbReference type="SAM" id="Phobius"/>
    </source>
</evidence>
<keyword evidence="1" id="KW-0812">Transmembrane</keyword>
<protein>
    <submittedName>
        <fullName evidence="2">Exosortase F system-associated protein</fullName>
    </submittedName>
</protein>
<comment type="caution">
    <text evidence="2">The sequence shown here is derived from an EMBL/GenBank/DDBJ whole genome shotgun (WGS) entry which is preliminary data.</text>
</comment>
<evidence type="ECO:0000313" key="2">
    <source>
        <dbReference type="EMBL" id="MFL9843832.1"/>
    </source>
</evidence>
<dbReference type="Proteomes" id="UP001629156">
    <property type="component" value="Unassembled WGS sequence"/>
</dbReference>
<reference evidence="2 3" key="1">
    <citation type="submission" date="2024-06" db="EMBL/GenBank/DDBJ databases">
        <authorList>
            <person name="Kaempfer P."/>
            <person name="Viver T."/>
        </authorList>
    </citation>
    <scope>NUCLEOTIDE SEQUENCE [LARGE SCALE GENOMIC DNA]</scope>
    <source>
        <strain evidence="2 3">ST-119</strain>
    </source>
</reference>
<keyword evidence="3" id="KW-1185">Reference proteome</keyword>
<keyword evidence="1" id="KW-1133">Transmembrane helix</keyword>
<dbReference type="NCBIfam" id="TIGR04127">
    <property type="entry name" value="flavo_near_exo"/>
    <property type="match status" value="1"/>
</dbReference>
<name>A0ABW8YWT6_9FLAO</name>
<feature type="transmembrane region" description="Helical" evidence="1">
    <location>
        <begin position="91"/>
        <end position="112"/>
    </location>
</feature>
<dbReference type="RefSeq" id="WP_408084081.1">
    <property type="nucleotide sequence ID" value="NZ_JBELPZ010000003.1"/>
</dbReference>
<gene>
    <name evidence="2" type="ORF">ABS766_05305</name>
</gene>
<feature type="transmembrane region" description="Helical" evidence="1">
    <location>
        <begin position="57"/>
        <end position="79"/>
    </location>
</feature>
<organism evidence="2 3">
    <name type="scientific">Flavobacterium rhizosphaerae</name>
    <dbReference type="NCBI Taxonomy" id="3163298"/>
    <lineage>
        <taxon>Bacteria</taxon>
        <taxon>Pseudomonadati</taxon>
        <taxon>Bacteroidota</taxon>
        <taxon>Flavobacteriia</taxon>
        <taxon>Flavobacteriales</taxon>
        <taxon>Flavobacteriaceae</taxon>
        <taxon>Flavobacterium</taxon>
    </lineage>
</organism>
<proteinExistence type="predicted"/>
<feature type="transmembrane region" description="Helical" evidence="1">
    <location>
        <begin position="7"/>
        <end position="28"/>
    </location>
</feature>
<sequence length="146" mass="17362">MLKKLRLSVIDIIVIVIMLAGLVCIRIFQEQLFYDPLIAFFKLGRGKVLPPFDKMRLFYGLAFRYLLNTVFSLIIIWIIFKNYQVFKLSAILYIVLFVLLCVAFFIITSTPYPDLLLVFYVRRFLIQPLLLLLFVPAFYYQRYIKP</sequence>
<keyword evidence="1" id="KW-0472">Membrane</keyword>
<accession>A0ABW8YWT6</accession>
<evidence type="ECO:0000313" key="3">
    <source>
        <dbReference type="Proteomes" id="UP001629156"/>
    </source>
</evidence>
<feature type="transmembrane region" description="Helical" evidence="1">
    <location>
        <begin position="124"/>
        <end position="140"/>
    </location>
</feature>
<dbReference type="EMBL" id="JBELPZ010000003">
    <property type="protein sequence ID" value="MFL9843832.1"/>
    <property type="molecule type" value="Genomic_DNA"/>
</dbReference>
<dbReference type="InterPro" id="IPR026414">
    <property type="entry name" value="ExosoTase_F-assoc_memb"/>
</dbReference>